<dbReference type="GO" id="GO:0006412">
    <property type="term" value="P:translation"/>
    <property type="evidence" value="ECO:0007669"/>
    <property type="project" value="InterPro"/>
</dbReference>
<dbReference type="GO" id="GO:0003735">
    <property type="term" value="F:structural constituent of ribosome"/>
    <property type="evidence" value="ECO:0007669"/>
    <property type="project" value="InterPro"/>
</dbReference>
<evidence type="ECO:0000256" key="1">
    <source>
        <dbReference type="ARBA" id="ARBA00004173"/>
    </source>
</evidence>
<keyword evidence="8" id="KW-1185">Reference proteome</keyword>
<sequence>MLNIIKSKLNTSYKKKRSNNKNVTIGYKNFVPAIRDWKNSIYVYNKNTLSLIPVASNYIMKLIKGYFSLSNLKLEKKLRKENLRRRSIKLSTNKIFLSDGEFKHTNDKVIITLYLYNRQKYNYLYKLKKRYVKLFVKTKFLEKLDLIKSKGLEILEKQKEYKKELKLVLPSYNYKVSLFQHLYYKNFIKKSLKRLKFYMFYKQLLYINQNKFNYSYLQGLIYLIKKIFNKNVELNLINLKYFYFNSDIFSQPLVLKLRKKRNLLRYLKACVRKVKIKKTNEIINNYFFDLNQLSNIKDVDILNNLLLELLKHNEKNYRNNIILRNKYGINILKYIILNNIKYKRVSGVRLEAAGRLTKRYTASRSRYKVIYKGNLENTLSSIKGYSSVLLRGNFKPNLQYTKLNSKSRIGSFGVKGWVSGE</sequence>
<protein>
    <recommendedName>
        <fullName evidence="6">Small ribosomal subunit protein uS3m</fullName>
    </recommendedName>
</protein>
<name>M4GGT2_TALMQ</name>
<dbReference type="Proteomes" id="UP000001294">
    <property type="component" value="Mitochondrion"/>
</dbReference>
<evidence type="ECO:0000256" key="6">
    <source>
        <dbReference type="ARBA" id="ARBA00035157"/>
    </source>
</evidence>
<keyword evidence="5" id="KW-0687">Ribonucleoprotein</keyword>
<gene>
    <name evidence="7" type="ORF">PMAA_m0280</name>
</gene>
<dbReference type="GO" id="GO:0005840">
    <property type="term" value="C:ribosome"/>
    <property type="evidence" value="ECO:0007669"/>
    <property type="project" value="UniProtKB-KW"/>
</dbReference>
<dbReference type="STRING" id="441960.M4GGT2"/>
<accession>M4GGT2</accession>
<evidence type="ECO:0000313" key="8">
    <source>
        <dbReference type="Proteomes" id="UP000001294"/>
    </source>
</evidence>
<proteinExistence type="inferred from homology"/>
<dbReference type="AlphaFoldDB" id="M4GGT2"/>
<keyword evidence="4 7" id="KW-0496">Mitochondrion</keyword>
<geneLocation type="mitochondrion" evidence="7"/>
<dbReference type="Pfam" id="PF05316">
    <property type="entry name" value="VAR1"/>
    <property type="match status" value="1"/>
</dbReference>
<evidence type="ECO:0000256" key="4">
    <source>
        <dbReference type="ARBA" id="ARBA00023128"/>
    </source>
</evidence>
<keyword evidence="3 7" id="KW-0689">Ribosomal protein</keyword>
<evidence type="ECO:0000256" key="5">
    <source>
        <dbReference type="ARBA" id="ARBA00023274"/>
    </source>
</evidence>
<evidence type="ECO:0000256" key="3">
    <source>
        <dbReference type="ARBA" id="ARBA00022980"/>
    </source>
</evidence>
<dbReference type="VEuPathDB" id="FungiDB:PMAA_m0280"/>
<comment type="subcellular location">
    <subcellularLocation>
        <location evidence="1">Mitochondrion</location>
    </subcellularLocation>
</comment>
<dbReference type="GO" id="GO:0005739">
    <property type="term" value="C:mitochondrion"/>
    <property type="evidence" value="ECO:0007669"/>
    <property type="project" value="UniProtKB-SubCell"/>
</dbReference>
<evidence type="ECO:0000256" key="2">
    <source>
        <dbReference type="ARBA" id="ARBA00010761"/>
    </source>
</evidence>
<comment type="similarity">
    <text evidence="2">Belongs to the universal ribosomal protein uS3 family.</text>
</comment>
<evidence type="ECO:0000313" key="7">
    <source>
        <dbReference type="EMBL" id="AFD95980.1"/>
    </source>
</evidence>
<dbReference type="EMBL" id="JQ354997">
    <property type="protein sequence ID" value="AFD95980.1"/>
    <property type="molecule type" value="Genomic_DNA"/>
</dbReference>
<dbReference type="InterPro" id="IPR007980">
    <property type="entry name" value="Ribosomal_uS3m_fun"/>
</dbReference>
<dbReference type="GO" id="GO:1990904">
    <property type="term" value="C:ribonucleoprotein complex"/>
    <property type="evidence" value="ECO:0007669"/>
    <property type="project" value="UniProtKB-KW"/>
</dbReference>
<reference evidence="7 8" key="1">
    <citation type="journal article" date="2012" name="BMC Genomics">
        <title>Sequencing of mitochondrial genomes of nine Aspergillus and Penicillium species identifies mobile introns and accessory genes as main sources of genome size variability.</title>
        <authorList>
            <person name="Joardar V."/>
            <person name="Abrams N.F."/>
            <person name="Hostetler J."/>
            <person name="Paukstelis P.J."/>
            <person name="Pakala S."/>
            <person name="Pakala S.B."/>
            <person name="Zafar N."/>
            <person name="Abolude O.O."/>
            <person name="Payne G."/>
            <person name="Andrianopoulos A."/>
            <person name="Denning D.W."/>
            <person name="Nierman W.C."/>
        </authorList>
    </citation>
    <scope>NUCLEOTIDE SEQUENCE [LARGE SCALE GENOMIC DNA]</scope>
    <source>
        <strain evidence="8">ATCC 18224 / CBS 334.59 / QM 7333</strain>
    </source>
</reference>
<organism evidence="8">
    <name type="scientific">Talaromyces marneffei (strain ATCC 18224 / CBS 334.59 / QM 7333)</name>
    <name type="common">Penicillium marneffei</name>
    <dbReference type="NCBI Taxonomy" id="441960"/>
    <lineage>
        <taxon>Eukaryota</taxon>
        <taxon>Fungi</taxon>
        <taxon>Dikarya</taxon>
        <taxon>Ascomycota</taxon>
        <taxon>Pezizomycotina</taxon>
        <taxon>Eurotiomycetes</taxon>
        <taxon>Eurotiomycetidae</taxon>
        <taxon>Eurotiales</taxon>
        <taxon>Trichocomaceae</taxon>
        <taxon>Talaromyces</taxon>
        <taxon>Talaromyces sect. Talaromyces</taxon>
    </lineage>
</organism>